<feature type="non-terminal residue" evidence="2">
    <location>
        <position position="1"/>
    </location>
</feature>
<gene>
    <name evidence="2" type="ORF">APZ42_002948</name>
</gene>
<sequence>WSTGSLRQANPNWFDDGPELRHGWQHDHQWPQNRRYRKRRPRQAGLGQKPAGSGLRRRQGGPCCGSNRLSGGFGHAPCGRRVQKDFAGRACRGRLDHGRQVEQIHFPHWPQQQPGR</sequence>
<evidence type="ECO:0000256" key="1">
    <source>
        <dbReference type="SAM" id="MobiDB-lite"/>
    </source>
</evidence>
<feature type="region of interest" description="Disordered" evidence="1">
    <location>
        <begin position="1"/>
        <end position="77"/>
    </location>
</feature>
<feature type="compositionally biased region" description="Polar residues" evidence="1">
    <location>
        <begin position="1"/>
        <end position="11"/>
    </location>
</feature>
<organism evidence="2 3">
    <name type="scientific">Daphnia magna</name>
    <dbReference type="NCBI Taxonomy" id="35525"/>
    <lineage>
        <taxon>Eukaryota</taxon>
        <taxon>Metazoa</taxon>
        <taxon>Ecdysozoa</taxon>
        <taxon>Arthropoda</taxon>
        <taxon>Crustacea</taxon>
        <taxon>Branchiopoda</taxon>
        <taxon>Diplostraca</taxon>
        <taxon>Cladocera</taxon>
        <taxon>Anomopoda</taxon>
        <taxon>Daphniidae</taxon>
        <taxon>Daphnia</taxon>
    </lineage>
</organism>
<dbReference type="AlphaFoldDB" id="A0A164HXU7"/>
<name>A0A164HXU7_9CRUS</name>
<dbReference type="Proteomes" id="UP000076858">
    <property type="component" value="Unassembled WGS sequence"/>
</dbReference>
<evidence type="ECO:0000313" key="2">
    <source>
        <dbReference type="EMBL" id="KZS00670.1"/>
    </source>
</evidence>
<reference evidence="2 3" key="1">
    <citation type="submission" date="2016-03" db="EMBL/GenBank/DDBJ databases">
        <title>EvidentialGene: Evidence-directed Construction of Genes on Genomes.</title>
        <authorList>
            <person name="Gilbert D.G."/>
            <person name="Choi J.-H."/>
            <person name="Mockaitis K."/>
            <person name="Colbourne J."/>
            <person name="Pfrender M."/>
        </authorList>
    </citation>
    <scope>NUCLEOTIDE SEQUENCE [LARGE SCALE GENOMIC DNA]</scope>
    <source>
        <strain evidence="2 3">Xinb3</strain>
        <tissue evidence="2">Complete organism</tissue>
    </source>
</reference>
<evidence type="ECO:0000313" key="3">
    <source>
        <dbReference type="Proteomes" id="UP000076858"/>
    </source>
</evidence>
<proteinExistence type="predicted"/>
<protein>
    <submittedName>
        <fullName evidence="2">Uncharacterized protein</fullName>
    </submittedName>
</protein>
<feature type="non-terminal residue" evidence="2">
    <location>
        <position position="116"/>
    </location>
</feature>
<dbReference type="EMBL" id="LRGB01009018">
    <property type="protein sequence ID" value="KZS00670.1"/>
    <property type="molecule type" value="Genomic_DNA"/>
</dbReference>
<accession>A0A164HXU7</accession>
<keyword evidence="3" id="KW-1185">Reference proteome</keyword>
<feature type="compositionally biased region" description="Basic and acidic residues" evidence="1">
    <location>
        <begin position="18"/>
        <end position="29"/>
    </location>
</feature>
<comment type="caution">
    <text evidence="2">The sequence shown here is derived from an EMBL/GenBank/DDBJ whole genome shotgun (WGS) entry which is preliminary data.</text>
</comment>
<feature type="region of interest" description="Disordered" evidence="1">
    <location>
        <begin position="95"/>
        <end position="116"/>
    </location>
</feature>